<dbReference type="Gene3D" id="1.20.120.1780">
    <property type="entry name" value="UbiA prenyltransferase"/>
    <property type="match status" value="1"/>
</dbReference>
<feature type="transmembrane region" description="Helical" evidence="6">
    <location>
        <begin position="250"/>
        <end position="271"/>
    </location>
</feature>
<feature type="transmembrane region" description="Helical" evidence="6">
    <location>
        <begin position="112"/>
        <end position="128"/>
    </location>
</feature>
<accession>W8VXP2</accession>
<dbReference type="PANTHER" id="PTHR42723">
    <property type="entry name" value="CHLOROPHYLL SYNTHASE"/>
    <property type="match status" value="1"/>
</dbReference>
<dbReference type="InterPro" id="IPR050475">
    <property type="entry name" value="Prenyltransferase_related"/>
</dbReference>
<gene>
    <name evidence="7" type="ORF">NMS_2263</name>
</gene>
<reference evidence="7 8" key="1">
    <citation type="journal article" date="2014" name="Proc. Natl. Acad. Sci. U.S.A.">
        <title>Functional characterization of flavobacteria rhodopsins reveals a unique class of light-driven chloride pump in bacteria.</title>
        <authorList>
            <person name="Yoshizawa S."/>
            <person name="Kumagai Y."/>
            <person name="Kim H."/>
            <person name="Ogura Y."/>
            <person name="Hayashi T."/>
            <person name="Iwasaki W."/>
            <person name="DeLong E.F."/>
            <person name="Kogure K."/>
        </authorList>
    </citation>
    <scope>NUCLEOTIDE SEQUENCE [LARGE SCALE GENOMIC DNA]</scope>
    <source>
        <strain evidence="7 8">S1-08</strain>
    </source>
</reference>
<dbReference type="GO" id="GO:0016020">
    <property type="term" value="C:membrane"/>
    <property type="evidence" value="ECO:0007669"/>
    <property type="project" value="UniProtKB-SubCell"/>
</dbReference>
<evidence type="ECO:0000256" key="3">
    <source>
        <dbReference type="ARBA" id="ARBA00022692"/>
    </source>
</evidence>
<keyword evidence="3 6" id="KW-0812">Transmembrane</keyword>
<dbReference type="InterPro" id="IPR044878">
    <property type="entry name" value="UbiA_sf"/>
</dbReference>
<dbReference type="GO" id="GO:0016765">
    <property type="term" value="F:transferase activity, transferring alkyl or aryl (other than methyl) groups"/>
    <property type="evidence" value="ECO:0007669"/>
    <property type="project" value="InterPro"/>
</dbReference>
<evidence type="ECO:0000256" key="2">
    <source>
        <dbReference type="ARBA" id="ARBA00022475"/>
    </source>
</evidence>
<feature type="transmembrane region" description="Helical" evidence="6">
    <location>
        <begin position="6"/>
        <end position="27"/>
    </location>
</feature>
<dbReference type="AlphaFoldDB" id="W8VXP2"/>
<dbReference type="STRING" id="1454201.NMS_2263"/>
<keyword evidence="2" id="KW-1003">Cell membrane</keyword>
<keyword evidence="5 6" id="KW-0472">Membrane</keyword>
<feature type="transmembrane region" description="Helical" evidence="6">
    <location>
        <begin position="220"/>
        <end position="238"/>
    </location>
</feature>
<dbReference type="NCBIfam" id="NF009512">
    <property type="entry name" value="PRK12872.1-1"/>
    <property type="match status" value="1"/>
</dbReference>
<feature type="transmembrane region" description="Helical" evidence="6">
    <location>
        <begin position="171"/>
        <end position="190"/>
    </location>
</feature>
<dbReference type="Proteomes" id="UP000031760">
    <property type="component" value="Chromosome"/>
</dbReference>
<dbReference type="OrthoDB" id="9811562at2"/>
<evidence type="ECO:0000256" key="4">
    <source>
        <dbReference type="ARBA" id="ARBA00022989"/>
    </source>
</evidence>
<dbReference type="PANTHER" id="PTHR42723:SF1">
    <property type="entry name" value="CHLOROPHYLL SYNTHASE, CHLOROPLASTIC"/>
    <property type="match status" value="1"/>
</dbReference>
<dbReference type="Gene3D" id="1.10.357.140">
    <property type="entry name" value="UbiA prenyltransferase"/>
    <property type="match status" value="1"/>
</dbReference>
<proteinExistence type="predicted"/>
<feature type="transmembrane region" description="Helical" evidence="6">
    <location>
        <begin position="39"/>
        <end position="58"/>
    </location>
</feature>
<keyword evidence="8" id="KW-1185">Reference proteome</keyword>
<dbReference type="HOGENOM" id="CLU_073311_0_0_10"/>
<comment type="subcellular location">
    <subcellularLocation>
        <location evidence="1">Membrane</location>
        <topology evidence="1">Multi-pass membrane protein</topology>
    </subcellularLocation>
</comment>
<feature type="transmembrane region" description="Helical" evidence="6">
    <location>
        <begin position="277"/>
        <end position="298"/>
    </location>
</feature>
<dbReference type="RefSeq" id="WP_041496749.1">
    <property type="nucleotide sequence ID" value="NZ_AP014548.1"/>
</dbReference>
<evidence type="ECO:0000256" key="6">
    <source>
        <dbReference type="SAM" id="Phobius"/>
    </source>
</evidence>
<evidence type="ECO:0000256" key="5">
    <source>
        <dbReference type="ARBA" id="ARBA00023136"/>
    </source>
</evidence>
<name>W8VXP2_9FLAO</name>
<protein>
    <submittedName>
        <fullName evidence="7">Similar to (S)-2,3-di-O-geranylgeranylglyceryl phosphate synthase</fullName>
    </submittedName>
</protein>
<dbReference type="EMBL" id="AP014548">
    <property type="protein sequence ID" value="BAO56272.1"/>
    <property type="molecule type" value="Genomic_DNA"/>
</dbReference>
<evidence type="ECO:0000313" key="7">
    <source>
        <dbReference type="EMBL" id="BAO56272.1"/>
    </source>
</evidence>
<evidence type="ECO:0000313" key="8">
    <source>
        <dbReference type="Proteomes" id="UP000031760"/>
    </source>
</evidence>
<feature type="transmembrane region" description="Helical" evidence="6">
    <location>
        <begin position="134"/>
        <end position="159"/>
    </location>
</feature>
<keyword evidence="4 6" id="KW-1133">Transmembrane helix</keyword>
<evidence type="ECO:0000256" key="1">
    <source>
        <dbReference type="ARBA" id="ARBA00004141"/>
    </source>
</evidence>
<dbReference type="KEGG" id="nmf:NMS_2263"/>
<dbReference type="Pfam" id="PF01040">
    <property type="entry name" value="UbiA"/>
    <property type="match status" value="1"/>
</dbReference>
<dbReference type="InterPro" id="IPR000537">
    <property type="entry name" value="UbiA_prenyltransferase"/>
</dbReference>
<feature type="transmembrane region" description="Helical" evidence="6">
    <location>
        <begin position="87"/>
        <end position="105"/>
    </location>
</feature>
<sequence length="302" mass="33445">MIYLRLIRWPNVLLTIITQVVIVYWYFPSTAAVKGLETWQEILLILATALLTASGNVINDIYDVATDVINKPDQVIVGKSITEKRAFTIYIFLTSTAIACGFILANSIQKPSLAGLFIGVAFLLYTYATTLKSILIVGNIVISFLVGSVVLITALFELFPAVTALNRATQLSALQHLAVFALFAFLVNLLREWIKDCQDVKGDHASGRSSLPIVLGNKRAVQFMAIYTLVCVVILGYLATFELYKDQRSLYYILFLIVAPLLFVGLRLFTASTLKEFKVLSLVCKLVLLFGVLGMGIIKFEV</sequence>
<organism evidence="7 8">
    <name type="scientific">Nonlabens marinus S1-08</name>
    <dbReference type="NCBI Taxonomy" id="1454201"/>
    <lineage>
        <taxon>Bacteria</taxon>
        <taxon>Pseudomonadati</taxon>
        <taxon>Bacteroidota</taxon>
        <taxon>Flavobacteriia</taxon>
        <taxon>Flavobacteriales</taxon>
        <taxon>Flavobacteriaceae</taxon>
        <taxon>Nonlabens</taxon>
    </lineage>
</organism>
<dbReference type="CDD" id="cd13961">
    <property type="entry name" value="PT_UbiA_DGGGPS"/>
    <property type="match status" value="1"/>
</dbReference>